<dbReference type="RefSeq" id="WP_105742329.1">
    <property type="nucleotide sequence ID" value="NZ_PVBR01000008.1"/>
</dbReference>
<dbReference type="EMBL" id="PVBR01000008">
    <property type="protein sequence ID" value="PRD43090.1"/>
    <property type="molecule type" value="Genomic_DNA"/>
</dbReference>
<evidence type="ECO:0000313" key="1">
    <source>
        <dbReference type="EMBL" id="PRD43090.1"/>
    </source>
</evidence>
<dbReference type="AlphaFoldDB" id="A0A2S9IRE8"/>
<comment type="caution">
    <text evidence="1">The sequence shown here is derived from an EMBL/GenBank/DDBJ whole genome shotgun (WGS) entry which is preliminary data.</text>
</comment>
<dbReference type="Proteomes" id="UP000239434">
    <property type="component" value="Unassembled WGS sequence"/>
</dbReference>
<sequence>MTVGSDDGTVADGAILKRNRQPPPRLPIGVLCHRIITLLSPWSDKRRADHEIILIRGDDLFDTLVLVREPCVLFSIAMSFFSFFPAGFAGEDKKVMATIISSSENFFPGLRSTAAVGEMASVSALARRRSFPSRH</sequence>
<gene>
    <name evidence="1" type="ORF">C5748_12845</name>
</gene>
<evidence type="ECO:0000313" key="2">
    <source>
        <dbReference type="Proteomes" id="UP000239434"/>
    </source>
</evidence>
<accession>A0A2S9IRE8</accession>
<organism evidence="1 2">
    <name type="scientific">Phyllobacterium phragmitis</name>
    <dbReference type="NCBI Taxonomy" id="2670329"/>
    <lineage>
        <taxon>Bacteria</taxon>
        <taxon>Pseudomonadati</taxon>
        <taxon>Pseudomonadota</taxon>
        <taxon>Alphaproteobacteria</taxon>
        <taxon>Hyphomicrobiales</taxon>
        <taxon>Phyllobacteriaceae</taxon>
        <taxon>Phyllobacterium</taxon>
    </lineage>
</organism>
<keyword evidence="2" id="KW-1185">Reference proteome</keyword>
<protein>
    <submittedName>
        <fullName evidence="1">Uncharacterized protein</fullName>
    </submittedName>
</protein>
<proteinExistence type="predicted"/>
<reference evidence="1 2" key="1">
    <citation type="submission" date="2018-02" db="EMBL/GenBank/DDBJ databases">
        <title>The draft genome of Phyllobacterium sp. 1N-3.</title>
        <authorList>
            <person name="Liu L."/>
            <person name="Li L."/>
            <person name="Zhang X."/>
            <person name="Wang T."/>
            <person name="Liang L."/>
        </authorList>
    </citation>
    <scope>NUCLEOTIDE SEQUENCE [LARGE SCALE GENOMIC DNA]</scope>
    <source>
        <strain evidence="1 2">1N-3</strain>
    </source>
</reference>
<name>A0A2S9IRE8_9HYPH</name>